<dbReference type="Pfam" id="PF08401">
    <property type="entry name" value="ArdcN"/>
    <property type="match status" value="1"/>
</dbReference>
<keyword evidence="4" id="KW-1185">Reference proteome</keyword>
<evidence type="ECO:0000259" key="2">
    <source>
        <dbReference type="Pfam" id="PF08401"/>
    </source>
</evidence>
<sequence>MKKTKEEVMKGIEKKLEKGIQEIFASEQMKEYLAFLSNFRQYSFNNTVLIFSQMPTATLVKGYHEWKKLGRYPKKGSKAIKILAPLITKKKDKETDEEKSIIYGFRYVNVFDVQQTEGEPLPEPPVKTLEGEKDVTKELYSDLENLIDIPIYHEDTKPANGYYHIIDKYIALDHDLSHNQEVKTLVHEYAHHLLHGQGATFEQEEHRIKEAQAEGVAYVVLHHYGIDTGEYSFGYIASWSKDPHIMKKIGTDIIKTSQTILTQLEERKDKRRESVGA</sequence>
<dbReference type="InterPro" id="IPR013610">
    <property type="entry name" value="ArdC_N"/>
</dbReference>
<feature type="domain" description="N-terminal" evidence="2">
    <location>
        <begin position="3"/>
        <end position="111"/>
    </location>
</feature>
<dbReference type="Proteomes" id="UP001596142">
    <property type="component" value="Unassembled WGS sequence"/>
</dbReference>
<name>A0ABW0YPF1_9BACI</name>
<dbReference type="Gene3D" id="1.10.10.2910">
    <property type="match status" value="1"/>
</dbReference>
<dbReference type="InterPro" id="IPR010359">
    <property type="entry name" value="IrrE_HExxH"/>
</dbReference>
<dbReference type="Pfam" id="PF06114">
    <property type="entry name" value="Peptidase_M78"/>
    <property type="match status" value="1"/>
</dbReference>
<proteinExistence type="predicted"/>
<dbReference type="RefSeq" id="WP_385943059.1">
    <property type="nucleotide sequence ID" value="NZ_JBHSOZ010000016.1"/>
</dbReference>
<evidence type="ECO:0000259" key="1">
    <source>
        <dbReference type="Pfam" id="PF06114"/>
    </source>
</evidence>
<gene>
    <name evidence="3" type="ORF">ACFPU1_16655</name>
</gene>
<protein>
    <submittedName>
        <fullName evidence="3">ArdC-like ssDNA-binding domain-containing protein</fullName>
    </submittedName>
</protein>
<organism evidence="3 4">
    <name type="scientific">Thalassorhabdus alkalitolerans</name>
    <dbReference type="NCBI Taxonomy" id="2282697"/>
    <lineage>
        <taxon>Bacteria</taxon>
        <taxon>Bacillati</taxon>
        <taxon>Bacillota</taxon>
        <taxon>Bacilli</taxon>
        <taxon>Bacillales</taxon>
        <taxon>Bacillaceae</taxon>
        <taxon>Thalassorhabdus</taxon>
    </lineage>
</organism>
<accession>A0ABW0YPF1</accession>
<comment type="caution">
    <text evidence="3">The sequence shown here is derived from an EMBL/GenBank/DDBJ whole genome shotgun (WGS) entry which is preliminary data.</text>
</comment>
<dbReference type="EMBL" id="JBHSOZ010000016">
    <property type="protein sequence ID" value="MFC5714378.1"/>
    <property type="molecule type" value="Genomic_DNA"/>
</dbReference>
<evidence type="ECO:0000313" key="4">
    <source>
        <dbReference type="Proteomes" id="UP001596142"/>
    </source>
</evidence>
<reference evidence="4" key="1">
    <citation type="journal article" date="2019" name="Int. J. Syst. Evol. Microbiol.">
        <title>The Global Catalogue of Microorganisms (GCM) 10K type strain sequencing project: providing services to taxonomists for standard genome sequencing and annotation.</title>
        <authorList>
            <consortium name="The Broad Institute Genomics Platform"/>
            <consortium name="The Broad Institute Genome Sequencing Center for Infectious Disease"/>
            <person name="Wu L."/>
            <person name="Ma J."/>
        </authorList>
    </citation>
    <scope>NUCLEOTIDE SEQUENCE [LARGE SCALE GENOMIC DNA]</scope>
    <source>
        <strain evidence="4">CECT 7184</strain>
    </source>
</reference>
<evidence type="ECO:0000313" key="3">
    <source>
        <dbReference type="EMBL" id="MFC5714378.1"/>
    </source>
</evidence>
<feature type="domain" description="IrrE N-terminal-like" evidence="1">
    <location>
        <begin position="148"/>
        <end position="221"/>
    </location>
</feature>